<keyword evidence="2" id="KW-0677">Repeat</keyword>
<evidence type="ECO:0000256" key="6">
    <source>
        <dbReference type="SAM" id="MobiDB-lite"/>
    </source>
</evidence>
<dbReference type="Proteomes" id="UP000314986">
    <property type="component" value="Unassembled WGS sequence"/>
</dbReference>
<reference evidence="9" key="2">
    <citation type="journal article" date="2007" name="PLoS Biol.">
        <title>Survey sequencing and comparative analysis of the elephant shark (Callorhinchus milii) genome.</title>
        <authorList>
            <person name="Venkatesh B."/>
            <person name="Kirkness E.F."/>
            <person name="Loh Y.H."/>
            <person name="Halpern A.L."/>
            <person name="Lee A.P."/>
            <person name="Johnson J."/>
            <person name="Dandona N."/>
            <person name="Viswanathan L.D."/>
            <person name="Tay A."/>
            <person name="Venter J.C."/>
            <person name="Strausberg R.L."/>
            <person name="Brenner S."/>
        </authorList>
    </citation>
    <scope>NUCLEOTIDE SEQUENCE [LARGE SCALE GENOMIC DNA]</scope>
</reference>
<dbReference type="GO" id="GO:0008270">
    <property type="term" value="F:zinc ion binding"/>
    <property type="evidence" value="ECO:0007669"/>
    <property type="project" value="UniProtKB-KW"/>
</dbReference>
<evidence type="ECO:0000313" key="9">
    <source>
        <dbReference type="Proteomes" id="UP000314986"/>
    </source>
</evidence>
<feature type="region of interest" description="Disordered" evidence="6">
    <location>
        <begin position="29"/>
        <end position="48"/>
    </location>
</feature>
<dbReference type="Pfam" id="PF00096">
    <property type="entry name" value="zf-C2H2"/>
    <property type="match status" value="1"/>
</dbReference>
<dbReference type="PROSITE" id="PS00028">
    <property type="entry name" value="ZINC_FINGER_C2H2_1"/>
    <property type="match status" value="4"/>
</dbReference>
<evidence type="ECO:0000256" key="3">
    <source>
        <dbReference type="ARBA" id="ARBA00022771"/>
    </source>
</evidence>
<reference evidence="9" key="3">
    <citation type="journal article" date="2014" name="Nature">
        <title>Elephant shark genome provides unique insights into gnathostome evolution.</title>
        <authorList>
            <consortium name="International Elephant Shark Genome Sequencing Consortium"/>
            <person name="Venkatesh B."/>
            <person name="Lee A.P."/>
            <person name="Ravi V."/>
            <person name="Maurya A.K."/>
            <person name="Lian M.M."/>
            <person name="Swann J.B."/>
            <person name="Ohta Y."/>
            <person name="Flajnik M.F."/>
            <person name="Sutoh Y."/>
            <person name="Kasahara M."/>
            <person name="Hoon S."/>
            <person name="Gangu V."/>
            <person name="Roy S.W."/>
            <person name="Irimia M."/>
            <person name="Korzh V."/>
            <person name="Kondrychyn I."/>
            <person name="Lim Z.W."/>
            <person name="Tay B.H."/>
            <person name="Tohari S."/>
            <person name="Kong K.W."/>
            <person name="Ho S."/>
            <person name="Lorente-Galdos B."/>
            <person name="Quilez J."/>
            <person name="Marques-Bonet T."/>
            <person name="Raney B.J."/>
            <person name="Ingham P.W."/>
            <person name="Tay A."/>
            <person name="Hillier L.W."/>
            <person name="Minx P."/>
            <person name="Boehm T."/>
            <person name="Wilson R.K."/>
            <person name="Brenner S."/>
            <person name="Warren W.C."/>
        </authorList>
    </citation>
    <scope>NUCLEOTIDE SEQUENCE [LARGE SCALE GENOMIC DNA]</scope>
</reference>
<dbReference type="InParanoid" id="A0A4W3IA90"/>
<feature type="domain" description="C2H2-type" evidence="7">
    <location>
        <begin position="391"/>
        <end position="418"/>
    </location>
</feature>
<evidence type="ECO:0000256" key="1">
    <source>
        <dbReference type="ARBA" id="ARBA00022723"/>
    </source>
</evidence>
<dbReference type="GO" id="GO:0005634">
    <property type="term" value="C:nucleus"/>
    <property type="evidence" value="ECO:0007669"/>
    <property type="project" value="TreeGrafter"/>
</dbReference>
<dbReference type="PANTHER" id="PTHR24403:SF67">
    <property type="entry name" value="FI01116P-RELATED"/>
    <property type="match status" value="1"/>
</dbReference>
<keyword evidence="9" id="KW-1185">Reference proteome</keyword>
<reference evidence="8" key="4">
    <citation type="submission" date="2025-08" db="UniProtKB">
        <authorList>
            <consortium name="Ensembl"/>
        </authorList>
    </citation>
    <scope>IDENTIFICATION</scope>
</reference>
<feature type="compositionally biased region" description="Polar residues" evidence="6">
    <location>
        <begin position="86"/>
        <end position="100"/>
    </location>
</feature>
<reference evidence="9" key="1">
    <citation type="journal article" date="2006" name="Science">
        <title>Ancient noncoding elements conserved in the human genome.</title>
        <authorList>
            <person name="Venkatesh B."/>
            <person name="Kirkness E.F."/>
            <person name="Loh Y.H."/>
            <person name="Halpern A.L."/>
            <person name="Lee A.P."/>
            <person name="Johnson J."/>
            <person name="Dandona N."/>
            <person name="Viswanathan L.D."/>
            <person name="Tay A."/>
            <person name="Venter J.C."/>
            <person name="Strausberg R.L."/>
            <person name="Brenner S."/>
        </authorList>
    </citation>
    <scope>NUCLEOTIDE SEQUENCE [LARGE SCALE GENOMIC DNA]</scope>
</reference>
<dbReference type="Gene3D" id="3.30.160.60">
    <property type="entry name" value="Classic Zinc Finger"/>
    <property type="match status" value="4"/>
</dbReference>
<dbReference type="InterPro" id="IPR050688">
    <property type="entry name" value="Zinc_finger/UBP_domain"/>
</dbReference>
<accession>A0A4W3IA90</accession>
<dbReference type="PROSITE" id="PS50157">
    <property type="entry name" value="ZINC_FINGER_C2H2_2"/>
    <property type="match status" value="4"/>
</dbReference>
<dbReference type="STRING" id="7868.ENSCMIP00000017879"/>
<evidence type="ECO:0000259" key="7">
    <source>
        <dbReference type="PROSITE" id="PS50157"/>
    </source>
</evidence>
<dbReference type="GeneTree" id="ENSGT00940000156335"/>
<dbReference type="SUPFAM" id="SSF57667">
    <property type="entry name" value="beta-beta-alpha zinc fingers"/>
    <property type="match status" value="4"/>
</dbReference>
<keyword evidence="1" id="KW-0479">Metal-binding</keyword>
<dbReference type="GO" id="GO:0010468">
    <property type="term" value="P:regulation of gene expression"/>
    <property type="evidence" value="ECO:0007669"/>
    <property type="project" value="TreeGrafter"/>
</dbReference>
<reference evidence="8" key="5">
    <citation type="submission" date="2025-09" db="UniProtKB">
        <authorList>
            <consortium name="Ensembl"/>
        </authorList>
    </citation>
    <scope>IDENTIFICATION</scope>
</reference>
<organism evidence="8 9">
    <name type="scientific">Callorhinchus milii</name>
    <name type="common">Ghost shark</name>
    <dbReference type="NCBI Taxonomy" id="7868"/>
    <lineage>
        <taxon>Eukaryota</taxon>
        <taxon>Metazoa</taxon>
        <taxon>Chordata</taxon>
        <taxon>Craniata</taxon>
        <taxon>Vertebrata</taxon>
        <taxon>Chondrichthyes</taxon>
        <taxon>Holocephali</taxon>
        <taxon>Chimaeriformes</taxon>
        <taxon>Callorhinchidae</taxon>
        <taxon>Callorhinchus</taxon>
    </lineage>
</organism>
<sequence length="427" mass="48361">MCCFIWTVICRGQIWPQRYDTLIPVDPGSDSAVEESDGSIPEHWNNSSDGREFGMTVASVNSVFDGSSKRPCVTGKWSPVAEPESKLNTETIEQEASTPGTCGEDSTPDSSVHEASDRPAKPQCPSTLCRQKWPLRKPSCDGLYCCEHCDFNSRYPLELKQHVILRHPDVQPNVCLVCKQEFLTYSLLHEHLQGHGAEEQEEGELLAQADGMAAAGEDLYWCEQCDLHFCTTSELHLHLQQHGGDEQYLCQFCEHGTEDAAELHAHVLAEHAHSLMEMNDSLEEGLPGPGSYAGKVGFDRRRNFFVCRSCGYRSRLYVNVSRHAAIEHARFFPYVCDDCGKGFCNTAEYHKHLNSHSSQEIYLCQYCDYSTEQIGSLRAHIDTSHAMALPYKCEMCMLRFRSDADLMWHLAKHQQENSLLWYQGYEN</sequence>
<feature type="domain" description="C2H2-type" evidence="7">
    <location>
        <begin position="362"/>
        <end position="390"/>
    </location>
</feature>
<dbReference type="AlphaFoldDB" id="A0A4W3IA90"/>
<dbReference type="InterPro" id="IPR013087">
    <property type="entry name" value="Znf_C2H2_type"/>
</dbReference>
<evidence type="ECO:0000256" key="4">
    <source>
        <dbReference type="ARBA" id="ARBA00022833"/>
    </source>
</evidence>
<dbReference type="PANTHER" id="PTHR24403">
    <property type="entry name" value="ZINC FINGER PROTEIN"/>
    <property type="match status" value="1"/>
</dbReference>
<feature type="domain" description="C2H2-type" evidence="7">
    <location>
        <begin position="220"/>
        <end position="247"/>
    </location>
</feature>
<evidence type="ECO:0000256" key="5">
    <source>
        <dbReference type="PROSITE-ProRule" id="PRU00042"/>
    </source>
</evidence>
<feature type="region of interest" description="Disordered" evidence="6">
    <location>
        <begin position="68"/>
        <end position="121"/>
    </location>
</feature>
<name>A0A4W3IA90_CALMI</name>
<evidence type="ECO:0000313" key="8">
    <source>
        <dbReference type="Ensembl" id="ENSCMIP00000017879.1"/>
    </source>
</evidence>
<dbReference type="OMA" id="CEHETDD"/>
<dbReference type="Ensembl" id="ENSCMIT00000018219.1">
    <property type="protein sequence ID" value="ENSCMIP00000017879.1"/>
    <property type="gene ID" value="ENSCMIG00000008476.1"/>
</dbReference>
<dbReference type="SMART" id="SM00355">
    <property type="entry name" value="ZnF_C2H2"/>
    <property type="match status" value="8"/>
</dbReference>
<keyword evidence="4" id="KW-0862">Zinc</keyword>
<dbReference type="InterPro" id="IPR036236">
    <property type="entry name" value="Znf_C2H2_sf"/>
</dbReference>
<feature type="domain" description="C2H2-type" evidence="7">
    <location>
        <begin position="334"/>
        <end position="361"/>
    </location>
</feature>
<feature type="compositionally biased region" description="Basic and acidic residues" evidence="6">
    <location>
        <begin position="111"/>
        <end position="120"/>
    </location>
</feature>
<keyword evidence="3 5" id="KW-0863">Zinc-finger</keyword>
<evidence type="ECO:0000256" key="2">
    <source>
        <dbReference type="ARBA" id="ARBA00022737"/>
    </source>
</evidence>
<protein>
    <submittedName>
        <fullName evidence="8">Zinc finger protein 639</fullName>
    </submittedName>
</protein>
<proteinExistence type="predicted"/>